<feature type="region of interest" description="Disordered" evidence="2">
    <location>
        <begin position="193"/>
        <end position="212"/>
    </location>
</feature>
<protein>
    <submittedName>
        <fullName evidence="3">Uncharacterized protein</fullName>
    </submittedName>
</protein>
<gene>
    <name evidence="3" type="ORF">TR161647</name>
</gene>
<comment type="similarity">
    <text evidence="1">Belongs to the cornifelin family.</text>
</comment>
<proteinExistence type="inferred from homology"/>
<name>A0A0X3PQB9_SCHSO</name>
<organism evidence="3">
    <name type="scientific">Schistocephalus solidus</name>
    <name type="common">Tapeworm</name>
    <dbReference type="NCBI Taxonomy" id="70667"/>
    <lineage>
        <taxon>Eukaryota</taxon>
        <taxon>Metazoa</taxon>
        <taxon>Spiralia</taxon>
        <taxon>Lophotrochozoa</taxon>
        <taxon>Platyhelminthes</taxon>
        <taxon>Cestoda</taxon>
        <taxon>Eucestoda</taxon>
        <taxon>Diphyllobothriidea</taxon>
        <taxon>Diphyllobothriidae</taxon>
        <taxon>Schistocephalus</taxon>
    </lineage>
</organism>
<dbReference type="NCBIfam" id="TIGR01571">
    <property type="entry name" value="A_thal_Cys_rich"/>
    <property type="match status" value="1"/>
</dbReference>
<reference evidence="3" key="1">
    <citation type="submission" date="2016-01" db="EMBL/GenBank/DDBJ databases">
        <title>Reference transcriptome for the parasite Schistocephalus solidus: insights into the molecular evolution of parasitism.</title>
        <authorList>
            <person name="Hebert F.O."/>
            <person name="Grambauer S."/>
            <person name="Barber I."/>
            <person name="Landry C.R."/>
            <person name="Aubin-Horth N."/>
        </authorList>
    </citation>
    <scope>NUCLEOTIDE SEQUENCE</scope>
</reference>
<evidence type="ECO:0000256" key="1">
    <source>
        <dbReference type="ARBA" id="ARBA00009024"/>
    </source>
</evidence>
<dbReference type="PANTHER" id="PTHR15907">
    <property type="entry name" value="DUF614 FAMILY PROTEIN-RELATED"/>
    <property type="match status" value="1"/>
</dbReference>
<feature type="region of interest" description="Disordered" evidence="2">
    <location>
        <begin position="1"/>
        <end position="55"/>
    </location>
</feature>
<dbReference type="Pfam" id="PF04749">
    <property type="entry name" value="PLAC8"/>
    <property type="match status" value="1"/>
</dbReference>
<accession>A0A0X3PQB9</accession>
<sequence>MTKKSYRLPPLPNNVNKCAHDADPPVTNTVEVLIKSDEPASVSPTPSPPPDTAPPDVVVITQEPEPPMAMKQGIKADVSDVGECKPSGNLFHGTEEVASERDWHDSLCDCGKDPKHCVLTALFPCCMVCAEYGRHGECCGTPLCFLMSLLPLTVQYRAKQNIRGTIWKDCAASTFCCPCQLCRIHRDFSTQQNQVSPTSEASSETGTELHQF</sequence>
<dbReference type="InterPro" id="IPR006461">
    <property type="entry name" value="PLAC_motif_containing"/>
</dbReference>
<dbReference type="EMBL" id="GEEE01009835">
    <property type="protein sequence ID" value="JAP53390.1"/>
    <property type="molecule type" value="Transcribed_RNA"/>
</dbReference>
<dbReference type="AlphaFoldDB" id="A0A0X3PQB9"/>
<evidence type="ECO:0000256" key="2">
    <source>
        <dbReference type="SAM" id="MobiDB-lite"/>
    </source>
</evidence>
<evidence type="ECO:0000313" key="3">
    <source>
        <dbReference type="EMBL" id="JAP53390.1"/>
    </source>
</evidence>